<dbReference type="GO" id="GO:0070403">
    <property type="term" value="F:NAD+ binding"/>
    <property type="evidence" value="ECO:0007669"/>
    <property type="project" value="InterPro"/>
</dbReference>
<dbReference type="Proteomes" id="UP000005408">
    <property type="component" value="Unassembled WGS sequence"/>
</dbReference>
<dbReference type="OrthoDB" id="2021159at2759"/>
<dbReference type="AlphaFoldDB" id="A0A8W8J299"/>
<evidence type="ECO:0000259" key="3">
    <source>
        <dbReference type="Pfam" id="PF00725"/>
    </source>
</evidence>
<feature type="domain" description="3-hydroxyacyl-CoA dehydrogenase C-terminal" evidence="3">
    <location>
        <begin position="193"/>
        <end position="261"/>
    </location>
</feature>
<dbReference type="SUPFAM" id="SSF51735">
    <property type="entry name" value="NAD(P)-binding Rossmann-fold domains"/>
    <property type="match status" value="1"/>
</dbReference>
<feature type="domain" description="3-hydroxyacyl-CoA dehydrogenase NAD binding" evidence="4">
    <location>
        <begin position="9"/>
        <end position="189"/>
    </location>
</feature>
<dbReference type="FunFam" id="3.40.50.720:FF:000356">
    <property type="entry name" value="Lambda-crystallin homolog"/>
    <property type="match status" value="1"/>
</dbReference>
<dbReference type="SUPFAM" id="SSF48179">
    <property type="entry name" value="6-phosphogluconate dehydrogenase C-terminal domain-like"/>
    <property type="match status" value="1"/>
</dbReference>
<protein>
    <recommendedName>
        <fullName evidence="7">Lambda-crystallin-like protein</fullName>
    </recommendedName>
</protein>
<reference evidence="5" key="1">
    <citation type="submission" date="2022-08" db="UniProtKB">
        <authorList>
            <consortium name="EnsemblMetazoa"/>
        </authorList>
    </citation>
    <scope>IDENTIFICATION</scope>
    <source>
        <strain evidence="5">05x7-T-G4-1.051#20</strain>
    </source>
</reference>
<evidence type="ECO:0000256" key="2">
    <source>
        <dbReference type="ARBA" id="ARBA00023002"/>
    </source>
</evidence>
<comment type="similarity">
    <text evidence="1">Belongs to the 3-hydroxyacyl-CoA dehydrogenase family.</text>
</comment>
<dbReference type="PANTHER" id="PTHR48075">
    <property type="entry name" value="3-HYDROXYACYL-COA DEHYDROGENASE FAMILY PROTEIN"/>
    <property type="match status" value="1"/>
</dbReference>
<dbReference type="EnsemblMetazoa" id="G16931.2">
    <property type="protein sequence ID" value="G16931.2:cds"/>
    <property type="gene ID" value="G16931"/>
</dbReference>
<accession>A0A8W8J299</accession>
<dbReference type="Pfam" id="PF02737">
    <property type="entry name" value="3HCDH_N"/>
    <property type="match status" value="1"/>
</dbReference>
<dbReference type="GO" id="GO:0006631">
    <property type="term" value="P:fatty acid metabolic process"/>
    <property type="evidence" value="ECO:0007669"/>
    <property type="project" value="InterPro"/>
</dbReference>
<dbReference type="InterPro" id="IPR036291">
    <property type="entry name" value="NAD(P)-bd_dom_sf"/>
</dbReference>
<proteinExistence type="inferred from homology"/>
<dbReference type="OMA" id="ALRWSFM"/>
<sequence length="318" mass="35892">MAAKNSEQQVGIVGSGLIGHSFAMIYAASGYRVRIYDIKPEQVQHALSTIDEQLEHLAKNGLLRGKLTVKEQRSLITGTNDLAECVKDAFFIQECVYEDLDLKRGVHAKIDGLCKDDVIIASSASALIPSLISQNLKHKNRFIVCHPTNPPFYAPLVEVIPAPWTDPDVVVTTKQLLAETGQVPVIVKKEIDGFVLNRIQYSIIGECWRLYEEGVMSVEDIDKVMSEGLGRRYAFMGPLETAYLNADGMYNYGDKYKEMIYRVQCTFGAPRKMEGPTLDKIQNELTSRIPLDQLNERRKWRDIRLASLQKLKNDLDKK</sequence>
<keyword evidence="6" id="KW-1185">Reference proteome</keyword>
<dbReference type="InterPro" id="IPR006176">
    <property type="entry name" value="3-OHacyl-CoA_DH_NAD-bd"/>
</dbReference>
<dbReference type="InterPro" id="IPR013328">
    <property type="entry name" value="6PGD_dom2"/>
</dbReference>
<evidence type="ECO:0000313" key="6">
    <source>
        <dbReference type="Proteomes" id="UP000005408"/>
    </source>
</evidence>
<keyword evidence="2" id="KW-0560">Oxidoreductase</keyword>
<evidence type="ECO:0000259" key="4">
    <source>
        <dbReference type="Pfam" id="PF02737"/>
    </source>
</evidence>
<dbReference type="Gene3D" id="3.40.50.720">
    <property type="entry name" value="NAD(P)-binding Rossmann-like Domain"/>
    <property type="match status" value="1"/>
</dbReference>
<organism evidence="5 6">
    <name type="scientific">Magallana gigas</name>
    <name type="common">Pacific oyster</name>
    <name type="synonym">Crassostrea gigas</name>
    <dbReference type="NCBI Taxonomy" id="29159"/>
    <lineage>
        <taxon>Eukaryota</taxon>
        <taxon>Metazoa</taxon>
        <taxon>Spiralia</taxon>
        <taxon>Lophotrochozoa</taxon>
        <taxon>Mollusca</taxon>
        <taxon>Bivalvia</taxon>
        <taxon>Autobranchia</taxon>
        <taxon>Pteriomorphia</taxon>
        <taxon>Ostreida</taxon>
        <taxon>Ostreoidea</taxon>
        <taxon>Ostreidae</taxon>
        <taxon>Magallana</taxon>
    </lineage>
</organism>
<dbReference type="InterPro" id="IPR006108">
    <property type="entry name" value="3HC_DH_C"/>
</dbReference>
<dbReference type="Pfam" id="PF00725">
    <property type="entry name" value="3HCDH"/>
    <property type="match status" value="1"/>
</dbReference>
<name>A0A8W8J299_MAGGI</name>
<dbReference type="PANTHER" id="PTHR48075:SF1">
    <property type="entry name" value="LAMBDA-CRYSTALLIN HOMOLOG"/>
    <property type="match status" value="1"/>
</dbReference>
<evidence type="ECO:0008006" key="7">
    <source>
        <dbReference type="Google" id="ProtNLM"/>
    </source>
</evidence>
<evidence type="ECO:0000313" key="5">
    <source>
        <dbReference type="EnsemblMetazoa" id="G16931.2:cds"/>
    </source>
</evidence>
<evidence type="ECO:0000256" key="1">
    <source>
        <dbReference type="ARBA" id="ARBA00009463"/>
    </source>
</evidence>
<dbReference type="Gene3D" id="1.10.1040.10">
    <property type="entry name" value="N-(1-d-carboxylethyl)-l-norvaline Dehydrogenase, domain 2"/>
    <property type="match status" value="1"/>
</dbReference>
<dbReference type="InterPro" id="IPR008927">
    <property type="entry name" value="6-PGluconate_DH-like_C_sf"/>
</dbReference>
<dbReference type="GO" id="GO:0050104">
    <property type="term" value="F:L-gulonate 3-dehydrogenase activity"/>
    <property type="evidence" value="ECO:0007669"/>
    <property type="project" value="TreeGrafter"/>
</dbReference>